<comment type="similarity">
    <text evidence="1">Belongs to the cycloisomerase 2 family.</text>
</comment>
<dbReference type="InterPro" id="IPR015943">
    <property type="entry name" value="WD40/YVTN_repeat-like_dom_sf"/>
</dbReference>
<dbReference type="RefSeq" id="WP_199041670.1">
    <property type="nucleotide sequence ID" value="NZ_JAELXS010000020.1"/>
</dbReference>
<dbReference type="InterPro" id="IPR011048">
    <property type="entry name" value="Haem_d1_sf"/>
</dbReference>
<evidence type="ECO:0000313" key="3">
    <source>
        <dbReference type="EMBL" id="MBJ6123701.1"/>
    </source>
</evidence>
<organism evidence="3 4">
    <name type="scientific">Sphingomonas mollis</name>
    <dbReference type="NCBI Taxonomy" id="2795726"/>
    <lineage>
        <taxon>Bacteria</taxon>
        <taxon>Pseudomonadati</taxon>
        <taxon>Pseudomonadota</taxon>
        <taxon>Alphaproteobacteria</taxon>
        <taxon>Sphingomonadales</taxon>
        <taxon>Sphingomonadaceae</taxon>
        <taxon>Sphingomonas</taxon>
    </lineage>
</organism>
<evidence type="ECO:0000256" key="2">
    <source>
        <dbReference type="ARBA" id="ARBA00022526"/>
    </source>
</evidence>
<dbReference type="Pfam" id="PF10282">
    <property type="entry name" value="Lactonase"/>
    <property type="match status" value="1"/>
</dbReference>
<keyword evidence="2" id="KW-0313">Glucose metabolism</keyword>
<dbReference type="Gene3D" id="2.130.10.10">
    <property type="entry name" value="YVTN repeat-like/Quinoprotein amine dehydrogenase"/>
    <property type="match status" value="1"/>
</dbReference>
<sequence length="343" mass="36430">MTDSALHLVVGTWSDVGGRGLYDVRLVDGAWVVGDAFADAANASFGVHAPRHGLHYIVDEHAGAIGVFQHDGRDWRRITTVDAWGTAPCHLALNGDRTLLAVANYGSGSVSLFRLNERDGLPEGDVQTHVHRGSGPDAGRQEGPHAHWVGFAADGRWLYRTDLGTDQVLAFPVDRRGVMGPPVVAFVAAAGAGPRHLAMHPRIGGIAYLVSELANSLTVLAGANGTFHERRTLSTLPDGWIGQSAVAHIAIDRAGERLYVSNRGHDGIAFFALDVDGMPTLVQHVPVGGASPRFFLLVEDHRLVAVANERDGTLTMLTIAADGRLVPTGVSLPIPGAAFVMRI</sequence>
<dbReference type="InterPro" id="IPR019405">
    <property type="entry name" value="Lactonase_7-beta_prop"/>
</dbReference>
<dbReference type="SUPFAM" id="SSF51004">
    <property type="entry name" value="C-terminal (heme d1) domain of cytochrome cd1-nitrite reductase"/>
    <property type="match status" value="1"/>
</dbReference>
<keyword evidence="2" id="KW-0119">Carbohydrate metabolism</keyword>
<comment type="caution">
    <text evidence="3">The sequence shown here is derived from an EMBL/GenBank/DDBJ whole genome shotgun (WGS) entry which is preliminary data.</text>
</comment>
<dbReference type="Proteomes" id="UP000640426">
    <property type="component" value="Unassembled WGS sequence"/>
</dbReference>
<accession>A0ABS0XUH7</accession>
<name>A0ABS0XUH7_9SPHN</name>
<reference evidence="4" key="1">
    <citation type="submission" date="2020-12" db="EMBL/GenBank/DDBJ databases">
        <title>Hymenobacter sp.</title>
        <authorList>
            <person name="Kim M.K."/>
        </authorList>
    </citation>
    <scope>NUCLEOTIDE SEQUENCE [LARGE SCALE GENOMIC DNA]</scope>
    <source>
        <strain evidence="4">BT553</strain>
    </source>
</reference>
<dbReference type="PANTHER" id="PTHR30344">
    <property type="entry name" value="6-PHOSPHOGLUCONOLACTONASE-RELATED"/>
    <property type="match status" value="1"/>
</dbReference>
<evidence type="ECO:0000313" key="4">
    <source>
        <dbReference type="Proteomes" id="UP000640426"/>
    </source>
</evidence>
<gene>
    <name evidence="3" type="ORF">JAO74_18160</name>
</gene>
<dbReference type="EMBL" id="JAELXS010000020">
    <property type="protein sequence ID" value="MBJ6123701.1"/>
    <property type="molecule type" value="Genomic_DNA"/>
</dbReference>
<keyword evidence="4" id="KW-1185">Reference proteome</keyword>
<evidence type="ECO:0000256" key="1">
    <source>
        <dbReference type="ARBA" id="ARBA00005564"/>
    </source>
</evidence>
<dbReference type="InterPro" id="IPR050282">
    <property type="entry name" value="Cycloisomerase_2"/>
</dbReference>
<protein>
    <submittedName>
        <fullName evidence="3">Lactonase family protein</fullName>
    </submittedName>
</protein>
<dbReference type="PANTHER" id="PTHR30344:SF1">
    <property type="entry name" value="6-PHOSPHOGLUCONOLACTONASE"/>
    <property type="match status" value="1"/>
</dbReference>
<proteinExistence type="inferred from homology"/>